<dbReference type="NCBIfam" id="NF002457">
    <property type="entry name" value="PRK01637.1"/>
    <property type="match status" value="1"/>
</dbReference>
<keyword evidence="10" id="KW-1185">Reference proteome</keyword>
<feature type="region of interest" description="Disordered" evidence="8">
    <location>
        <begin position="284"/>
        <end position="311"/>
    </location>
</feature>
<evidence type="ECO:0000313" key="10">
    <source>
        <dbReference type="Proteomes" id="UP000245728"/>
    </source>
</evidence>
<feature type="transmembrane region" description="Helical" evidence="7">
    <location>
        <begin position="144"/>
        <end position="168"/>
    </location>
</feature>
<keyword evidence="2 7" id="KW-1003">Cell membrane</keyword>
<name>A0A2S2DZJ5_9ALTE</name>
<dbReference type="OrthoDB" id="9808671at2"/>
<feature type="compositionally biased region" description="Basic and acidic residues" evidence="8">
    <location>
        <begin position="284"/>
        <end position="298"/>
    </location>
</feature>
<dbReference type="AlphaFoldDB" id="A0A2S2DZJ5"/>
<dbReference type="PIRSF" id="PIRSF035875">
    <property type="entry name" value="RNase_BN"/>
    <property type="match status" value="1"/>
</dbReference>
<dbReference type="GO" id="GO:0005886">
    <property type="term" value="C:plasma membrane"/>
    <property type="evidence" value="ECO:0007669"/>
    <property type="project" value="UniProtKB-SubCell"/>
</dbReference>
<sequence>MAPKMDVIKQKAIFWLSQTKPLLSGLVERCKEDKITVSAGHLAYVSLLSLVPFIMVFFSVLSAFPAFEGAREKLESFIFDNFVPHAGDMVQKYVAEFVGNASEMGAVSILFLVVVALLLISNVDKTLNRIWHVHSDRRPIFTFAIYWMVLTLGPMLIGSGLAISSYLVGLASYAEEYTPGITTAMLKAVPFLTSAGAFFILYMVVPNKTVRTKHALAGAVLATVLFELSKKGFALYVASFPSYQVIYGALAVVPLLFVWVYLSWIVVLLGAEFTVQVETLARANKREHEDERQGRDADSATSNRDTSAESE</sequence>
<evidence type="ECO:0000256" key="2">
    <source>
        <dbReference type="ARBA" id="ARBA00022475"/>
    </source>
</evidence>
<dbReference type="EMBL" id="CP029347">
    <property type="protein sequence ID" value="AWL10835.1"/>
    <property type="molecule type" value="Genomic_DNA"/>
</dbReference>
<evidence type="ECO:0000256" key="1">
    <source>
        <dbReference type="ARBA" id="ARBA00004651"/>
    </source>
</evidence>
<protein>
    <recommendedName>
        <fullName evidence="7">UPF0761 membrane protein HMF8227_00329</fullName>
    </recommendedName>
</protein>
<keyword evidence="6 7" id="KW-0472">Membrane</keyword>
<evidence type="ECO:0000256" key="5">
    <source>
        <dbReference type="ARBA" id="ARBA00022989"/>
    </source>
</evidence>
<evidence type="ECO:0000256" key="6">
    <source>
        <dbReference type="ARBA" id="ARBA00023136"/>
    </source>
</evidence>
<evidence type="ECO:0000256" key="8">
    <source>
        <dbReference type="SAM" id="MobiDB-lite"/>
    </source>
</evidence>
<dbReference type="NCBIfam" id="TIGR00765">
    <property type="entry name" value="yihY_not_rbn"/>
    <property type="match status" value="1"/>
</dbReference>
<dbReference type="InterPro" id="IPR023679">
    <property type="entry name" value="UPF0761_bac"/>
</dbReference>
<dbReference type="PANTHER" id="PTHR30213:SF0">
    <property type="entry name" value="UPF0761 MEMBRANE PROTEIN YIHY"/>
    <property type="match status" value="1"/>
</dbReference>
<accession>A0A2S2DZJ5</accession>
<evidence type="ECO:0000256" key="4">
    <source>
        <dbReference type="ARBA" id="ARBA00022692"/>
    </source>
</evidence>
<feature type="transmembrane region" description="Helical" evidence="7">
    <location>
        <begin position="42"/>
        <end position="67"/>
    </location>
</feature>
<gene>
    <name evidence="9" type="ORF">HMF8227_00329</name>
</gene>
<dbReference type="HAMAP" id="MF_00672">
    <property type="entry name" value="UPF0761"/>
    <property type="match status" value="1"/>
</dbReference>
<comment type="similarity">
    <text evidence="7">Belongs to the UPF0761 family.</text>
</comment>
<organism evidence="9 10">
    <name type="scientific">Saliniradius amylolyticus</name>
    <dbReference type="NCBI Taxonomy" id="2183582"/>
    <lineage>
        <taxon>Bacteria</taxon>
        <taxon>Pseudomonadati</taxon>
        <taxon>Pseudomonadota</taxon>
        <taxon>Gammaproteobacteria</taxon>
        <taxon>Alteromonadales</taxon>
        <taxon>Alteromonadaceae</taxon>
        <taxon>Saliniradius</taxon>
    </lineage>
</organism>
<keyword evidence="5 7" id="KW-1133">Transmembrane helix</keyword>
<evidence type="ECO:0000256" key="7">
    <source>
        <dbReference type="HAMAP-Rule" id="MF_00672"/>
    </source>
</evidence>
<proteinExistence type="inferred from homology"/>
<dbReference type="InterPro" id="IPR017039">
    <property type="entry name" value="Virul_fac_BrkB"/>
</dbReference>
<comment type="subcellular location">
    <subcellularLocation>
        <location evidence="1 7">Cell membrane</location>
        <topology evidence="1 7">Multi-pass membrane protein</topology>
    </subcellularLocation>
</comment>
<feature type="transmembrane region" description="Helical" evidence="7">
    <location>
        <begin position="188"/>
        <end position="205"/>
    </location>
</feature>
<feature type="transmembrane region" description="Helical" evidence="7">
    <location>
        <begin position="245"/>
        <end position="269"/>
    </location>
</feature>
<feature type="transmembrane region" description="Helical" evidence="7">
    <location>
        <begin position="217"/>
        <end position="239"/>
    </location>
</feature>
<evidence type="ECO:0000313" key="9">
    <source>
        <dbReference type="EMBL" id="AWL10835.1"/>
    </source>
</evidence>
<dbReference type="Proteomes" id="UP000245728">
    <property type="component" value="Chromosome"/>
</dbReference>
<keyword evidence="3" id="KW-0997">Cell inner membrane</keyword>
<dbReference type="Pfam" id="PF03631">
    <property type="entry name" value="Virul_fac_BrkB"/>
    <property type="match status" value="1"/>
</dbReference>
<evidence type="ECO:0000256" key="3">
    <source>
        <dbReference type="ARBA" id="ARBA00022519"/>
    </source>
</evidence>
<dbReference type="KEGG" id="salh:HMF8227_00329"/>
<feature type="transmembrane region" description="Helical" evidence="7">
    <location>
        <begin position="104"/>
        <end position="123"/>
    </location>
</feature>
<keyword evidence="4 7" id="KW-0812">Transmembrane</keyword>
<dbReference type="PANTHER" id="PTHR30213">
    <property type="entry name" value="INNER MEMBRANE PROTEIN YHJD"/>
    <property type="match status" value="1"/>
</dbReference>
<reference evidence="9 10" key="1">
    <citation type="submission" date="2018-05" db="EMBL/GenBank/DDBJ databases">
        <title>Salinimonas sp. HMF8227 Genome sequencing and assembly.</title>
        <authorList>
            <person name="Kang H."/>
            <person name="Kang J."/>
            <person name="Cha I."/>
            <person name="Kim H."/>
            <person name="Joh K."/>
        </authorList>
    </citation>
    <scope>NUCLEOTIDE SEQUENCE [LARGE SCALE GENOMIC DNA]</scope>
    <source>
        <strain evidence="9 10">HMF8227</strain>
    </source>
</reference>